<reference evidence="7" key="1">
    <citation type="journal article" date="2019" name="Int. J. Syst. Evol. Microbiol.">
        <title>The Global Catalogue of Microorganisms (GCM) 10K type strain sequencing project: providing services to taxonomists for standard genome sequencing and annotation.</title>
        <authorList>
            <consortium name="The Broad Institute Genomics Platform"/>
            <consortium name="The Broad Institute Genome Sequencing Center for Infectious Disease"/>
            <person name="Wu L."/>
            <person name="Ma J."/>
        </authorList>
    </citation>
    <scope>NUCLEOTIDE SEQUENCE [LARGE SCALE GENOMIC DNA]</scope>
    <source>
        <strain evidence="7">JCM 17440</strain>
    </source>
</reference>
<dbReference type="PROSITE" id="PS00903">
    <property type="entry name" value="CYT_DCMP_DEAMINASES_1"/>
    <property type="match status" value="1"/>
</dbReference>
<feature type="domain" description="CMP/dCMP-type deaminase" evidence="5">
    <location>
        <begin position="318"/>
        <end position="458"/>
    </location>
</feature>
<dbReference type="InterPro" id="IPR014729">
    <property type="entry name" value="Rossmann-like_a/b/a_fold"/>
</dbReference>
<dbReference type="PROSITE" id="PS51747">
    <property type="entry name" value="CYT_DCMP_DEAMINASES_2"/>
    <property type="match status" value="1"/>
</dbReference>
<keyword evidence="3" id="KW-0479">Metal-binding</keyword>
<evidence type="ECO:0000259" key="5">
    <source>
        <dbReference type="PROSITE" id="PS51747"/>
    </source>
</evidence>
<comment type="caution">
    <text evidence="6">The sequence shown here is derived from an EMBL/GenBank/DDBJ whole genome shotgun (WGS) entry which is preliminary data.</text>
</comment>
<evidence type="ECO:0000256" key="4">
    <source>
        <dbReference type="ARBA" id="ARBA00022833"/>
    </source>
</evidence>
<accession>A0ABP8CM40</accession>
<evidence type="ECO:0000256" key="3">
    <source>
        <dbReference type="ARBA" id="ARBA00022723"/>
    </source>
</evidence>
<keyword evidence="1" id="KW-0808">Transferase</keyword>
<dbReference type="InterPro" id="IPR004821">
    <property type="entry name" value="Cyt_trans-like"/>
</dbReference>
<dbReference type="NCBIfam" id="TIGR00125">
    <property type="entry name" value="cyt_tran_rel"/>
    <property type="match status" value="1"/>
</dbReference>
<name>A0ABP8CM40_9ACTN</name>
<protein>
    <recommendedName>
        <fullName evidence="5">CMP/dCMP-type deaminase domain-containing protein</fullName>
    </recommendedName>
</protein>
<dbReference type="InterPro" id="IPR050385">
    <property type="entry name" value="Archaeal_FAD_synthase"/>
</dbReference>
<gene>
    <name evidence="6" type="ORF">GCM10022254_68300</name>
</gene>
<evidence type="ECO:0000256" key="2">
    <source>
        <dbReference type="ARBA" id="ARBA00022695"/>
    </source>
</evidence>
<dbReference type="SUPFAM" id="SSF53927">
    <property type="entry name" value="Cytidine deaminase-like"/>
    <property type="match status" value="1"/>
</dbReference>
<evidence type="ECO:0000256" key="1">
    <source>
        <dbReference type="ARBA" id="ARBA00022679"/>
    </source>
</evidence>
<dbReference type="PANTHER" id="PTHR43793">
    <property type="entry name" value="FAD SYNTHASE"/>
    <property type="match status" value="1"/>
</dbReference>
<dbReference type="Pfam" id="PF00383">
    <property type="entry name" value="dCMP_cyt_deam_1"/>
    <property type="match status" value="1"/>
</dbReference>
<dbReference type="Gene3D" id="3.40.140.10">
    <property type="entry name" value="Cytidine Deaminase, domain 2"/>
    <property type="match status" value="1"/>
</dbReference>
<dbReference type="EMBL" id="BAABAS010000026">
    <property type="protein sequence ID" value="GAA4241038.1"/>
    <property type="molecule type" value="Genomic_DNA"/>
</dbReference>
<dbReference type="PANTHER" id="PTHR43793:SF1">
    <property type="entry name" value="FAD SYNTHASE"/>
    <property type="match status" value="1"/>
</dbReference>
<evidence type="ECO:0000313" key="7">
    <source>
        <dbReference type="Proteomes" id="UP001501710"/>
    </source>
</evidence>
<proteinExistence type="predicted"/>
<dbReference type="SUPFAM" id="SSF52374">
    <property type="entry name" value="Nucleotidylyl transferase"/>
    <property type="match status" value="1"/>
</dbReference>
<keyword evidence="2" id="KW-0548">Nucleotidyltransferase</keyword>
<organism evidence="6 7">
    <name type="scientific">Actinomadura meridiana</name>
    <dbReference type="NCBI Taxonomy" id="559626"/>
    <lineage>
        <taxon>Bacteria</taxon>
        <taxon>Bacillati</taxon>
        <taxon>Actinomycetota</taxon>
        <taxon>Actinomycetes</taxon>
        <taxon>Streptosporangiales</taxon>
        <taxon>Thermomonosporaceae</taxon>
        <taxon>Actinomadura</taxon>
    </lineage>
</organism>
<keyword evidence="4" id="KW-0862">Zinc</keyword>
<dbReference type="InterPro" id="IPR016192">
    <property type="entry name" value="APOBEC/CMP_deaminase_Zn-bd"/>
</dbReference>
<dbReference type="InterPro" id="IPR016193">
    <property type="entry name" value="Cytidine_deaminase-like"/>
</dbReference>
<dbReference type="Pfam" id="PF01467">
    <property type="entry name" value="CTP_transf_like"/>
    <property type="match status" value="1"/>
</dbReference>
<keyword evidence="7" id="KW-1185">Reference proteome</keyword>
<evidence type="ECO:0000313" key="6">
    <source>
        <dbReference type="EMBL" id="GAA4241038.1"/>
    </source>
</evidence>
<dbReference type="Proteomes" id="UP001501710">
    <property type="component" value="Unassembled WGS sequence"/>
</dbReference>
<dbReference type="InterPro" id="IPR002125">
    <property type="entry name" value="CMP_dCMP_dom"/>
</dbReference>
<dbReference type="RefSeq" id="WP_344905845.1">
    <property type="nucleotide sequence ID" value="NZ_BAABAS010000026.1"/>
</dbReference>
<dbReference type="Gene3D" id="3.40.50.620">
    <property type="entry name" value="HUPs"/>
    <property type="match status" value="1"/>
</dbReference>
<sequence>MFYEGLFDDASSFDQRFVTDETRLREIVSALRTLGQKIVLTSGSFDILHEGHSRYLEAARGYGNFLIVGVDSDAKVQARKGRHRPAVPEMERLRMVTHQRGVGLVTLKRESDPKWHLIKLVRPDILVATAETYTQDEIAELESKYCGRVEVLERMSTVSTSARLRRIQLGAIDSPAARPAEAGDRDKQVLLYLPVLTSAFESFLDRHGDASEILILGRGFAENFPVIRKDIRALHPDRAADYLRHSHPSTVITVVEPADLPDAVHADDLTVPDDALMHDVVDAYGLATRTKVTFDPVFLFWDREWSRAQRPASYDGTVTTEELPREYTALAEALASRSSDWWRRVGALVVGENGIIDEAWNHHLPTEYAPYIDGDPRNNFQRGDRPDLSTAIHAEASIISRAARKGVSLEGADLYVTTFPCPACARLIAESGIARCFFTTPYSLLEGDQILRSAGVELIWVLGEQAREGV</sequence>